<organism evidence="2">
    <name type="scientific">Arundo donax</name>
    <name type="common">Giant reed</name>
    <name type="synonym">Donax arundinaceus</name>
    <dbReference type="NCBI Taxonomy" id="35708"/>
    <lineage>
        <taxon>Eukaryota</taxon>
        <taxon>Viridiplantae</taxon>
        <taxon>Streptophyta</taxon>
        <taxon>Embryophyta</taxon>
        <taxon>Tracheophyta</taxon>
        <taxon>Spermatophyta</taxon>
        <taxon>Magnoliopsida</taxon>
        <taxon>Liliopsida</taxon>
        <taxon>Poales</taxon>
        <taxon>Poaceae</taxon>
        <taxon>PACMAD clade</taxon>
        <taxon>Arundinoideae</taxon>
        <taxon>Arundineae</taxon>
        <taxon>Arundo</taxon>
    </lineage>
</organism>
<dbReference type="AlphaFoldDB" id="A0A0A9C6C1"/>
<name>A0A0A9C6C1_ARUDO</name>
<accession>A0A0A9C6C1</accession>
<evidence type="ECO:0000313" key="2">
    <source>
        <dbReference type="EMBL" id="JAD70008.1"/>
    </source>
</evidence>
<evidence type="ECO:0000256" key="1">
    <source>
        <dbReference type="SAM" id="MobiDB-lite"/>
    </source>
</evidence>
<sequence>MGRRARRHHLPQGTRADLVSQPPEPQPRAMRSLPFLLSIDFPWRSLAG</sequence>
<reference evidence="2" key="1">
    <citation type="submission" date="2014-09" db="EMBL/GenBank/DDBJ databases">
        <authorList>
            <person name="Magalhaes I.L.F."/>
            <person name="Oliveira U."/>
            <person name="Santos F.R."/>
            <person name="Vidigal T.H.D.A."/>
            <person name="Brescovit A.D."/>
            <person name="Santos A.J."/>
        </authorList>
    </citation>
    <scope>NUCLEOTIDE SEQUENCE</scope>
    <source>
        <tissue evidence="2">Shoot tissue taken approximately 20 cm above the soil surface</tissue>
    </source>
</reference>
<proteinExistence type="predicted"/>
<protein>
    <submittedName>
        <fullName evidence="2">Uncharacterized protein</fullName>
    </submittedName>
</protein>
<reference evidence="2" key="2">
    <citation type="journal article" date="2015" name="Data Brief">
        <title>Shoot transcriptome of the giant reed, Arundo donax.</title>
        <authorList>
            <person name="Barrero R.A."/>
            <person name="Guerrero F.D."/>
            <person name="Moolhuijzen P."/>
            <person name="Goolsby J.A."/>
            <person name="Tidwell J."/>
            <person name="Bellgard S.E."/>
            <person name="Bellgard M.I."/>
        </authorList>
    </citation>
    <scope>NUCLEOTIDE SEQUENCE</scope>
    <source>
        <tissue evidence="2">Shoot tissue taken approximately 20 cm above the soil surface</tissue>
    </source>
</reference>
<dbReference type="EMBL" id="GBRH01227887">
    <property type="protein sequence ID" value="JAD70008.1"/>
    <property type="molecule type" value="Transcribed_RNA"/>
</dbReference>
<feature type="compositionally biased region" description="Basic residues" evidence="1">
    <location>
        <begin position="1"/>
        <end position="10"/>
    </location>
</feature>
<feature type="region of interest" description="Disordered" evidence="1">
    <location>
        <begin position="1"/>
        <end position="31"/>
    </location>
</feature>